<accession>A0A6A6YV51</accession>
<dbReference type="OrthoDB" id="3497702at2759"/>
<name>A0A6A6YV51_9PEZI</name>
<keyword evidence="1" id="KW-0732">Signal</keyword>
<organism evidence="2">
    <name type="scientific">Mytilinidion resinicola</name>
    <dbReference type="NCBI Taxonomy" id="574789"/>
    <lineage>
        <taxon>Eukaryota</taxon>
        <taxon>Fungi</taxon>
        <taxon>Dikarya</taxon>
        <taxon>Ascomycota</taxon>
        <taxon>Pezizomycotina</taxon>
        <taxon>Dothideomycetes</taxon>
        <taxon>Pleosporomycetidae</taxon>
        <taxon>Mytilinidiales</taxon>
        <taxon>Mytilinidiaceae</taxon>
        <taxon>Mytilinidion</taxon>
    </lineage>
</organism>
<evidence type="ECO:0000256" key="1">
    <source>
        <dbReference type="SAM" id="SignalP"/>
    </source>
</evidence>
<feature type="chain" id="PRO_5044629350" evidence="1">
    <location>
        <begin position="18"/>
        <end position="138"/>
    </location>
</feature>
<reference evidence="4" key="2">
    <citation type="submission" date="2020-04" db="EMBL/GenBank/DDBJ databases">
        <authorList>
            <consortium name="NCBI Genome Project"/>
        </authorList>
    </citation>
    <scope>NUCLEOTIDE SEQUENCE</scope>
    <source>
        <strain evidence="4">CBS 304.34</strain>
    </source>
</reference>
<proteinExistence type="predicted"/>
<gene>
    <name evidence="2 4" type="ORF">BDZ99DRAFT_517122</name>
</gene>
<evidence type="ECO:0000313" key="2">
    <source>
        <dbReference type="EMBL" id="KAF2812812.1"/>
    </source>
</evidence>
<evidence type="ECO:0000313" key="4">
    <source>
        <dbReference type="RefSeq" id="XP_033579776.1"/>
    </source>
</evidence>
<dbReference type="RefSeq" id="XP_033579776.1">
    <property type="nucleotide sequence ID" value="XM_033725140.1"/>
</dbReference>
<feature type="signal peptide" evidence="1">
    <location>
        <begin position="1"/>
        <end position="17"/>
    </location>
</feature>
<dbReference type="Proteomes" id="UP000504636">
    <property type="component" value="Unplaced"/>
</dbReference>
<keyword evidence="3" id="KW-1185">Reference proteome</keyword>
<reference evidence="2 4" key="1">
    <citation type="journal article" date="2020" name="Stud. Mycol.">
        <title>101 Dothideomycetes genomes: a test case for predicting lifestyles and emergence of pathogens.</title>
        <authorList>
            <person name="Haridas S."/>
            <person name="Albert R."/>
            <person name="Binder M."/>
            <person name="Bloem J."/>
            <person name="Labutti K."/>
            <person name="Salamov A."/>
            <person name="Andreopoulos B."/>
            <person name="Baker S."/>
            <person name="Barry K."/>
            <person name="Bills G."/>
            <person name="Bluhm B."/>
            <person name="Cannon C."/>
            <person name="Castanera R."/>
            <person name="Culley D."/>
            <person name="Daum C."/>
            <person name="Ezra D."/>
            <person name="Gonzalez J."/>
            <person name="Henrissat B."/>
            <person name="Kuo A."/>
            <person name="Liang C."/>
            <person name="Lipzen A."/>
            <person name="Lutzoni F."/>
            <person name="Magnuson J."/>
            <person name="Mondo S."/>
            <person name="Nolan M."/>
            <person name="Ohm R."/>
            <person name="Pangilinan J."/>
            <person name="Park H.-J."/>
            <person name="Ramirez L."/>
            <person name="Alfaro M."/>
            <person name="Sun H."/>
            <person name="Tritt A."/>
            <person name="Yoshinaga Y."/>
            <person name="Zwiers L.-H."/>
            <person name="Turgeon B."/>
            <person name="Goodwin S."/>
            <person name="Spatafora J."/>
            <person name="Crous P."/>
            <person name="Grigoriev I."/>
        </authorList>
    </citation>
    <scope>NUCLEOTIDE SEQUENCE</scope>
    <source>
        <strain evidence="2 4">CBS 304.34</strain>
    </source>
</reference>
<evidence type="ECO:0000313" key="3">
    <source>
        <dbReference type="Proteomes" id="UP000504636"/>
    </source>
</evidence>
<dbReference type="GeneID" id="54466033"/>
<dbReference type="AlphaFoldDB" id="A0A6A6YV51"/>
<dbReference type="EMBL" id="MU003696">
    <property type="protein sequence ID" value="KAF2812812.1"/>
    <property type="molecule type" value="Genomic_DNA"/>
</dbReference>
<reference evidence="4" key="3">
    <citation type="submission" date="2025-04" db="UniProtKB">
        <authorList>
            <consortium name="RefSeq"/>
        </authorList>
    </citation>
    <scope>IDENTIFICATION</scope>
    <source>
        <strain evidence="4">CBS 304.34</strain>
    </source>
</reference>
<protein>
    <submittedName>
        <fullName evidence="2 4">Uncharacterized protein</fullName>
    </submittedName>
</protein>
<sequence length="138" mass="14634">MILSTAIIFALIASISAAPAPAPINNPPLLVTIQLANDVTGLNVAKQIPADRSAQMVRDTFADTAIDTKNPSGQSEFLVSSAQLTQFPQGVSCFMADGNDRFGFLTTENTFVDLDCDLGSLGLQNLVNTIIRCNVSMN</sequence>